<evidence type="ECO:0000256" key="4">
    <source>
        <dbReference type="ARBA" id="ARBA00048391"/>
    </source>
</evidence>
<keyword evidence="3 5" id="KW-0949">S-adenosyl-L-methionine</keyword>
<dbReference type="InterPro" id="IPR004556">
    <property type="entry name" value="HemK-like"/>
</dbReference>
<dbReference type="Gene3D" id="3.40.50.150">
    <property type="entry name" value="Vaccinia Virus protein VP39"/>
    <property type="match status" value="1"/>
</dbReference>
<dbReference type="InterPro" id="IPR007848">
    <property type="entry name" value="Small_mtfrase_dom"/>
</dbReference>
<proteinExistence type="inferred from homology"/>
<dbReference type="SUPFAM" id="SSF53335">
    <property type="entry name" value="S-adenosyl-L-methionine-dependent methyltransferases"/>
    <property type="match status" value="1"/>
</dbReference>
<dbReference type="NCBIfam" id="TIGR00536">
    <property type="entry name" value="hemK_fam"/>
    <property type="match status" value="1"/>
</dbReference>
<feature type="domain" description="Release factor glutamine methyltransferase N-terminal" evidence="7">
    <location>
        <begin position="12"/>
        <end position="74"/>
    </location>
</feature>
<dbReference type="NCBIfam" id="TIGR03534">
    <property type="entry name" value="RF_mod_PrmC"/>
    <property type="match status" value="1"/>
</dbReference>
<organism evidence="8 9">
    <name type="scientific">Sinobacterium norvegicum</name>
    <dbReference type="NCBI Taxonomy" id="1641715"/>
    <lineage>
        <taxon>Bacteria</taxon>
        <taxon>Pseudomonadati</taxon>
        <taxon>Pseudomonadota</taxon>
        <taxon>Gammaproteobacteria</taxon>
        <taxon>Cellvibrionales</taxon>
        <taxon>Spongiibacteraceae</taxon>
        <taxon>Sinobacterium</taxon>
    </lineage>
</organism>
<evidence type="ECO:0000313" key="9">
    <source>
        <dbReference type="Proteomes" id="UP000838100"/>
    </source>
</evidence>
<dbReference type="PANTHER" id="PTHR18895">
    <property type="entry name" value="HEMK METHYLTRANSFERASE"/>
    <property type="match status" value="1"/>
</dbReference>
<dbReference type="EC" id="2.1.1.297" evidence="5"/>
<dbReference type="Pfam" id="PF17827">
    <property type="entry name" value="PrmC_N"/>
    <property type="match status" value="1"/>
</dbReference>
<feature type="binding site" evidence="5">
    <location>
        <position position="170"/>
    </location>
    <ligand>
        <name>S-adenosyl-L-methionine</name>
        <dbReference type="ChEBI" id="CHEBI:59789"/>
    </ligand>
</feature>
<keyword evidence="2 5" id="KW-0808">Transferase</keyword>
<evidence type="ECO:0000256" key="1">
    <source>
        <dbReference type="ARBA" id="ARBA00022603"/>
    </source>
</evidence>
<dbReference type="GO" id="GO:0032259">
    <property type="term" value="P:methylation"/>
    <property type="evidence" value="ECO:0007669"/>
    <property type="project" value="UniProtKB-KW"/>
</dbReference>
<evidence type="ECO:0000256" key="2">
    <source>
        <dbReference type="ARBA" id="ARBA00022679"/>
    </source>
</evidence>
<name>A0ABN8EGG8_9GAMM</name>
<dbReference type="PANTHER" id="PTHR18895:SF74">
    <property type="entry name" value="MTRF1L RELEASE FACTOR GLUTAMINE METHYLTRANSFERASE"/>
    <property type="match status" value="1"/>
</dbReference>
<evidence type="ECO:0000256" key="3">
    <source>
        <dbReference type="ARBA" id="ARBA00022691"/>
    </source>
</evidence>
<dbReference type="Pfam" id="PF05175">
    <property type="entry name" value="MTS"/>
    <property type="match status" value="1"/>
</dbReference>
<protein>
    <recommendedName>
        <fullName evidence="5">Release factor glutamine methyltransferase</fullName>
        <shortName evidence="5">RF MTase</shortName>
        <ecNumber evidence="5">2.1.1.297</ecNumber>
    </recommendedName>
    <alternativeName>
        <fullName evidence="5">N5-glutamine methyltransferase PrmC</fullName>
    </alternativeName>
    <alternativeName>
        <fullName evidence="5">Protein-(glutamine-N5) MTase PrmC</fullName>
    </alternativeName>
    <alternativeName>
        <fullName evidence="5">Protein-glutamine N-methyltransferase PrmC</fullName>
    </alternativeName>
</protein>
<keyword evidence="1 5" id="KW-0489">Methyltransferase</keyword>
<keyword evidence="9" id="KW-1185">Reference proteome</keyword>
<dbReference type="InterPro" id="IPR050320">
    <property type="entry name" value="N5-glutamine_MTase"/>
</dbReference>
<dbReference type="Gene3D" id="1.10.8.10">
    <property type="entry name" value="DNA helicase RuvA subunit, C-terminal domain"/>
    <property type="match status" value="1"/>
</dbReference>
<evidence type="ECO:0000259" key="6">
    <source>
        <dbReference type="Pfam" id="PF05175"/>
    </source>
</evidence>
<sequence length="283" mass="31384">MCTIADCLLRHKELLNSSDSALLDTELLLAEALNKERTYLRTWPEKALSDEQLAAFSNAFSRRLTGEPVAHILGYREFWTLRLAVNPSTLIPRPDTEILVEQALQAFQPDEAITVLDLGTGTGAIALALASECPNWHITAVDVEPAAVALAQHNQQYNQLNNVTILRSDWFTAIDGQRFDMIVSNPPYIAHDDAHLSQGDVRFEPDSALTADNNGMADIEHIAGNSRQHLKPNGRLLLEHGYNQGQAARDCLLQQGFQQVRTVKDYGDNDRITLGQYSTGQPL</sequence>
<feature type="binding site" evidence="5">
    <location>
        <begin position="119"/>
        <end position="123"/>
    </location>
    <ligand>
        <name>S-adenosyl-L-methionine</name>
        <dbReference type="ChEBI" id="CHEBI:59789"/>
    </ligand>
</feature>
<comment type="catalytic activity">
    <reaction evidence="4 5">
        <text>L-glutaminyl-[peptide chain release factor] + S-adenosyl-L-methionine = N(5)-methyl-L-glutaminyl-[peptide chain release factor] + S-adenosyl-L-homocysteine + H(+)</text>
        <dbReference type="Rhea" id="RHEA:42896"/>
        <dbReference type="Rhea" id="RHEA-COMP:10271"/>
        <dbReference type="Rhea" id="RHEA-COMP:10272"/>
        <dbReference type="ChEBI" id="CHEBI:15378"/>
        <dbReference type="ChEBI" id="CHEBI:30011"/>
        <dbReference type="ChEBI" id="CHEBI:57856"/>
        <dbReference type="ChEBI" id="CHEBI:59789"/>
        <dbReference type="ChEBI" id="CHEBI:61891"/>
        <dbReference type="EC" id="2.1.1.297"/>
    </reaction>
</comment>
<feature type="domain" description="Methyltransferase small" evidence="6">
    <location>
        <begin position="104"/>
        <end position="194"/>
    </location>
</feature>
<feature type="binding site" evidence="5">
    <location>
        <begin position="185"/>
        <end position="188"/>
    </location>
    <ligand>
        <name>substrate</name>
    </ligand>
</feature>
<comment type="caution">
    <text evidence="8">The sequence shown here is derived from an EMBL/GenBank/DDBJ whole genome shotgun (WGS) entry which is preliminary data.</text>
</comment>
<comment type="function">
    <text evidence="5">Methylates the class 1 translation termination release factors RF1/PrfA and RF2/PrfB on the glutamine residue of the universally conserved GGQ motif.</text>
</comment>
<dbReference type="InterPro" id="IPR029063">
    <property type="entry name" value="SAM-dependent_MTases_sf"/>
</dbReference>
<dbReference type="InterPro" id="IPR019874">
    <property type="entry name" value="RF_methyltr_PrmC"/>
</dbReference>
<dbReference type="CDD" id="cd02440">
    <property type="entry name" value="AdoMet_MTases"/>
    <property type="match status" value="1"/>
</dbReference>
<feature type="binding site" evidence="5">
    <location>
        <position position="142"/>
    </location>
    <ligand>
        <name>S-adenosyl-L-methionine</name>
        <dbReference type="ChEBI" id="CHEBI:59789"/>
    </ligand>
</feature>
<evidence type="ECO:0000259" key="7">
    <source>
        <dbReference type="Pfam" id="PF17827"/>
    </source>
</evidence>
<comment type="similarity">
    <text evidence="5">Belongs to the protein N5-glutamine methyltransferase family. PrmC subfamily.</text>
</comment>
<evidence type="ECO:0000256" key="5">
    <source>
        <dbReference type="HAMAP-Rule" id="MF_02126"/>
    </source>
</evidence>
<dbReference type="HAMAP" id="MF_02126">
    <property type="entry name" value="RF_methyltr_PrmC"/>
    <property type="match status" value="1"/>
</dbReference>
<dbReference type="GO" id="GO:0102559">
    <property type="term" value="F:peptide chain release factor N(5)-glutamine methyltransferase activity"/>
    <property type="evidence" value="ECO:0007669"/>
    <property type="project" value="UniProtKB-EC"/>
</dbReference>
<accession>A0ABN8EGG8</accession>
<dbReference type="InterPro" id="IPR002052">
    <property type="entry name" value="DNA_methylase_N6_adenine_CS"/>
</dbReference>
<dbReference type="RefSeq" id="WP_237444077.1">
    <property type="nucleotide sequence ID" value="NZ_CAKLPX010000001.1"/>
</dbReference>
<dbReference type="PROSITE" id="PS00092">
    <property type="entry name" value="N6_MTASE"/>
    <property type="match status" value="1"/>
</dbReference>
<feature type="binding site" evidence="5">
    <location>
        <position position="185"/>
    </location>
    <ligand>
        <name>S-adenosyl-L-methionine</name>
        <dbReference type="ChEBI" id="CHEBI:59789"/>
    </ligand>
</feature>
<dbReference type="Proteomes" id="UP000838100">
    <property type="component" value="Unassembled WGS sequence"/>
</dbReference>
<dbReference type="EMBL" id="CAKLPX010000001">
    <property type="protein sequence ID" value="CAH0991427.1"/>
    <property type="molecule type" value="Genomic_DNA"/>
</dbReference>
<gene>
    <name evidence="5 8" type="primary">prmC</name>
    <name evidence="8" type="ORF">SIN8267_01533</name>
</gene>
<reference evidence="8" key="1">
    <citation type="submission" date="2021-12" db="EMBL/GenBank/DDBJ databases">
        <authorList>
            <person name="Rodrigo-Torres L."/>
            <person name="Arahal R. D."/>
            <person name="Lucena T."/>
        </authorList>
    </citation>
    <scope>NUCLEOTIDE SEQUENCE</scope>
    <source>
        <strain evidence="8">CECT 8267</strain>
    </source>
</reference>
<evidence type="ECO:0000313" key="8">
    <source>
        <dbReference type="EMBL" id="CAH0991427.1"/>
    </source>
</evidence>
<dbReference type="InterPro" id="IPR040758">
    <property type="entry name" value="PrmC_N"/>
</dbReference>